<dbReference type="EMBL" id="JAWDJX010000128">
    <property type="protein sequence ID" value="KAK3045965.1"/>
    <property type="molecule type" value="Genomic_DNA"/>
</dbReference>
<name>A0AAJ0G4C6_9PEZI</name>
<evidence type="ECO:0000313" key="4">
    <source>
        <dbReference type="Proteomes" id="UP001271007"/>
    </source>
</evidence>
<organism evidence="3 4">
    <name type="scientific">Extremus antarcticus</name>
    <dbReference type="NCBI Taxonomy" id="702011"/>
    <lineage>
        <taxon>Eukaryota</taxon>
        <taxon>Fungi</taxon>
        <taxon>Dikarya</taxon>
        <taxon>Ascomycota</taxon>
        <taxon>Pezizomycotina</taxon>
        <taxon>Dothideomycetes</taxon>
        <taxon>Dothideomycetidae</taxon>
        <taxon>Mycosphaerellales</taxon>
        <taxon>Extremaceae</taxon>
        <taxon>Extremus</taxon>
    </lineage>
</organism>
<dbReference type="Pfam" id="PF24883">
    <property type="entry name" value="NPHP3_N"/>
    <property type="match status" value="1"/>
</dbReference>
<dbReference type="PANTHER" id="PTHR10039">
    <property type="entry name" value="AMELOGENIN"/>
    <property type="match status" value="1"/>
</dbReference>
<gene>
    <name evidence="3" type="ORF">LTR09_012508</name>
</gene>
<proteinExistence type="predicted"/>
<dbReference type="InterPro" id="IPR056884">
    <property type="entry name" value="NPHP3-like_N"/>
</dbReference>
<reference evidence="3" key="1">
    <citation type="submission" date="2023-04" db="EMBL/GenBank/DDBJ databases">
        <title>Black Yeasts Isolated from many extreme environments.</title>
        <authorList>
            <person name="Coleine C."/>
            <person name="Stajich J.E."/>
            <person name="Selbmann L."/>
        </authorList>
    </citation>
    <scope>NUCLEOTIDE SEQUENCE</scope>
    <source>
        <strain evidence="3">CCFEE 5312</strain>
    </source>
</reference>
<dbReference type="AlphaFoldDB" id="A0AAJ0G4C6"/>
<keyword evidence="1" id="KW-0677">Repeat</keyword>
<evidence type="ECO:0000256" key="1">
    <source>
        <dbReference type="ARBA" id="ARBA00022737"/>
    </source>
</evidence>
<comment type="caution">
    <text evidence="3">The sequence shown here is derived from an EMBL/GenBank/DDBJ whole genome shotgun (WGS) entry which is preliminary data.</text>
</comment>
<keyword evidence="4" id="KW-1185">Reference proteome</keyword>
<dbReference type="Proteomes" id="UP001271007">
    <property type="component" value="Unassembled WGS sequence"/>
</dbReference>
<protein>
    <recommendedName>
        <fullName evidence="2">Nephrocystin 3-like N-terminal domain-containing protein</fullName>
    </recommendedName>
</protein>
<evidence type="ECO:0000313" key="3">
    <source>
        <dbReference type="EMBL" id="KAK3045965.1"/>
    </source>
</evidence>
<accession>A0AAJ0G4C6</accession>
<evidence type="ECO:0000259" key="2">
    <source>
        <dbReference type="Pfam" id="PF24883"/>
    </source>
</evidence>
<sequence length="263" mass="29826">MFESLNKIVPNLETLEDILLSSVTQYDNFFLLLDAVDESPKEDGTRKGVLDCLQRLTQSAHNLKIFATSRPLLDIQEYTAEVTAAYLSIEKKAVDADIERYVESELSRDRTLKRFPDYAKARIKSTLAEKADGINHSYSLTAIRWLAFKLEPPTLGEIVEACIIDPSREGVVDVDERGEIEDVLRILTSLVVIDVDGEFDNDDHRIKEATSSQLIDRRDNDGGHGVMFNPVSNYTRVRLAHFSVKEYLVLERIRSGKASTYRL</sequence>
<feature type="domain" description="Nephrocystin 3-like N-terminal" evidence="2">
    <location>
        <begin position="11"/>
        <end position="70"/>
    </location>
</feature>
<dbReference type="PANTHER" id="PTHR10039:SF16">
    <property type="entry name" value="GPI INOSITOL-DEACYLASE"/>
    <property type="match status" value="1"/>
</dbReference>